<evidence type="ECO:0000313" key="2">
    <source>
        <dbReference type="EMBL" id="MED6157350.1"/>
    </source>
</evidence>
<name>A0ABU6U826_9FABA</name>
<gene>
    <name evidence="2" type="ORF">PIB30_022317</name>
</gene>
<keyword evidence="3" id="KW-1185">Reference proteome</keyword>
<proteinExistence type="predicted"/>
<keyword evidence="1" id="KW-0472">Membrane</keyword>
<accession>A0ABU6U826</accession>
<dbReference type="Proteomes" id="UP001341840">
    <property type="component" value="Unassembled WGS sequence"/>
</dbReference>
<feature type="transmembrane region" description="Helical" evidence="1">
    <location>
        <begin position="64"/>
        <end position="86"/>
    </location>
</feature>
<sequence>MKKVRSIYMVYMVWYGPSKSEDVCLVYLAGGLNTRDILLQRGEIRQKEEICVMCNGKAKMVNHLFIYCLFVSKLWWLFIVCGNVNWVGCENTRCWFKYWMNQEMEKTRE</sequence>
<organism evidence="2 3">
    <name type="scientific">Stylosanthes scabra</name>
    <dbReference type="NCBI Taxonomy" id="79078"/>
    <lineage>
        <taxon>Eukaryota</taxon>
        <taxon>Viridiplantae</taxon>
        <taxon>Streptophyta</taxon>
        <taxon>Embryophyta</taxon>
        <taxon>Tracheophyta</taxon>
        <taxon>Spermatophyta</taxon>
        <taxon>Magnoliopsida</taxon>
        <taxon>eudicotyledons</taxon>
        <taxon>Gunneridae</taxon>
        <taxon>Pentapetalae</taxon>
        <taxon>rosids</taxon>
        <taxon>fabids</taxon>
        <taxon>Fabales</taxon>
        <taxon>Fabaceae</taxon>
        <taxon>Papilionoideae</taxon>
        <taxon>50 kb inversion clade</taxon>
        <taxon>dalbergioids sensu lato</taxon>
        <taxon>Dalbergieae</taxon>
        <taxon>Pterocarpus clade</taxon>
        <taxon>Stylosanthes</taxon>
    </lineage>
</organism>
<evidence type="ECO:0008006" key="4">
    <source>
        <dbReference type="Google" id="ProtNLM"/>
    </source>
</evidence>
<keyword evidence="1" id="KW-0812">Transmembrane</keyword>
<protein>
    <recommendedName>
        <fullName evidence="4">Reverse transcriptase zinc-binding domain-containing protein</fullName>
    </recommendedName>
</protein>
<evidence type="ECO:0000256" key="1">
    <source>
        <dbReference type="SAM" id="Phobius"/>
    </source>
</evidence>
<keyword evidence="1" id="KW-1133">Transmembrane helix</keyword>
<comment type="caution">
    <text evidence="2">The sequence shown here is derived from an EMBL/GenBank/DDBJ whole genome shotgun (WGS) entry which is preliminary data.</text>
</comment>
<evidence type="ECO:0000313" key="3">
    <source>
        <dbReference type="Proteomes" id="UP001341840"/>
    </source>
</evidence>
<dbReference type="EMBL" id="JASCZI010120904">
    <property type="protein sequence ID" value="MED6157350.1"/>
    <property type="molecule type" value="Genomic_DNA"/>
</dbReference>
<reference evidence="2 3" key="1">
    <citation type="journal article" date="2023" name="Plants (Basel)">
        <title>Bridging the Gap: Combining Genomics and Transcriptomics Approaches to Understand Stylosanthes scabra, an Orphan Legume from the Brazilian Caatinga.</title>
        <authorList>
            <person name="Ferreira-Neto J.R.C."/>
            <person name="da Silva M.D."/>
            <person name="Binneck E."/>
            <person name="de Melo N.F."/>
            <person name="da Silva R.H."/>
            <person name="de Melo A.L.T.M."/>
            <person name="Pandolfi V."/>
            <person name="Bustamante F.O."/>
            <person name="Brasileiro-Vidal A.C."/>
            <person name="Benko-Iseppon A.M."/>
        </authorList>
    </citation>
    <scope>NUCLEOTIDE SEQUENCE [LARGE SCALE GENOMIC DNA]</scope>
    <source>
        <tissue evidence="2">Leaves</tissue>
    </source>
</reference>